<feature type="region of interest" description="Disordered" evidence="1">
    <location>
        <begin position="369"/>
        <end position="445"/>
    </location>
</feature>
<reference evidence="2 3" key="1">
    <citation type="journal article" date="2016" name="Proc. Natl. Acad. Sci. U.S.A.">
        <title>Comparative genomics of biotechnologically important yeasts.</title>
        <authorList>
            <person name="Riley R."/>
            <person name="Haridas S."/>
            <person name="Wolfe K.H."/>
            <person name="Lopes M.R."/>
            <person name="Hittinger C.T."/>
            <person name="Goeker M."/>
            <person name="Salamov A.A."/>
            <person name="Wisecaver J.H."/>
            <person name="Long T.M."/>
            <person name="Calvey C.H."/>
            <person name="Aerts A.L."/>
            <person name="Barry K.W."/>
            <person name="Choi C."/>
            <person name="Clum A."/>
            <person name="Coughlan A.Y."/>
            <person name="Deshpande S."/>
            <person name="Douglass A.P."/>
            <person name="Hanson S.J."/>
            <person name="Klenk H.-P."/>
            <person name="LaButti K.M."/>
            <person name="Lapidus A."/>
            <person name="Lindquist E.A."/>
            <person name="Lipzen A.M."/>
            <person name="Meier-Kolthoff J.P."/>
            <person name="Ohm R.A."/>
            <person name="Otillar R.P."/>
            <person name="Pangilinan J.L."/>
            <person name="Peng Y."/>
            <person name="Rokas A."/>
            <person name="Rosa C.A."/>
            <person name="Scheuner C."/>
            <person name="Sibirny A.A."/>
            <person name="Slot J.C."/>
            <person name="Stielow J.B."/>
            <person name="Sun H."/>
            <person name="Kurtzman C.P."/>
            <person name="Blackwell M."/>
            <person name="Grigoriev I.V."/>
            <person name="Jeffries T.W."/>
        </authorList>
    </citation>
    <scope>NUCLEOTIDE SEQUENCE [LARGE SCALE GENOMIC DNA]</scope>
    <source>
        <strain evidence="2 3">NRRL Y-2026</strain>
    </source>
</reference>
<name>A0A1E3NG66_9ASCO</name>
<dbReference type="Proteomes" id="UP000094455">
    <property type="component" value="Unassembled WGS sequence"/>
</dbReference>
<dbReference type="OrthoDB" id="3995391at2759"/>
<evidence type="ECO:0000313" key="2">
    <source>
        <dbReference type="EMBL" id="ODQ44558.1"/>
    </source>
</evidence>
<evidence type="ECO:0000256" key="1">
    <source>
        <dbReference type="SAM" id="MobiDB-lite"/>
    </source>
</evidence>
<feature type="compositionally biased region" description="Basic and acidic residues" evidence="1">
    <location>
        <begin position="399"/>
        <end position="408"/>
    </location>
</feature>
<feature type="compositionally biased region" description="Basic and acidic residues" evidence="1">
    <location>
        <begin position="580"/>
        <end position="597"/>
    </location>
</feature>
<proteinExistence type="predicted"/>
<protein>
    <submittedName>
        <fullName evidence="2">Uncharacterized protein</fullName>
    </submittedName>
</protein>
<feature type="compositionally biased region" description="Polar residues" evidence="1">
    <location>
        <begin position="369"/>
        <end position="390"/>
    </location>
</feature>
<dbReference type="GeneID" id="30178242"/>
<feature type="compositionally biased region" description="Basic residues" evidence="1">
    <location>
        <begin position="468"/>
        <end position="479"/>
    </location>
</feature>
<organism evidence="2 3">
    <name type="scientific">Pichia membranifaciens NRRL Y-2026</name>
    <dbReference type="NCBI Taxonomy" id="763406"/>
    <lineage>
        <taxon>Eukaryota</taxon>
        <taxon>Fungi</taxon>
        <taxon>Dikarya</taxon>
        <taxon>Ascomycota</taxon>
        <taxon>Saccharomycotina</taxon>
        <taxon>Pichiomycetes</taxon>
        <taxon>Pichiales</taxon>
        <taxon>Pichiaceae</taxon>
        <taxon>Pichia</taxon>
    </lineage>
</organism>
<feature type="region of interest" description="Disordered" evidence="1">
    <location>
        <begin position="231"/>
        <end position="251"/>
    </location>
</feature>
<gene>
    <name evidence="2" type="ORF">PICMEDRAFT_173471</name>
</gene>
<feature type="compositionally biased region" description="Pro residues" evidence="1">
    <location>
        <begin position="605"/>
        <end position="622"/>
    </location>
</feature>
<accession>A0A1E3NG66</accession>
<feature type="region of interest" description="Disordered" evidence="1">
    <location>
        <begin position="548"/>
        <end position="622"/>
    </location>
</feature>
<dbReference type="EMBL" id="KV454006">
    <property type="protein sequence ID" value="ODQ44558.1"/>
    <property type="molecule type" value="Genomic_DNA"/>
</dbReference>
<feature type="compositionally biased region" description="Basic and acidic residues" evidence="1">
    <location>
        <begin position="233"/>
        <end position="244"/>
    </location>
</feature>
<evidence type="ECO:0000313" key="3">
    <source>
        <dbReference type="Proteomes" id="UP000094455"/>
    </source>
</evidence>
<feature type="compositionally biased region" description="Basic residues" evidence="1">
    <location>
        <begin position="413"/>
        <end position="424"/>
    </location>
</feature>
<dbReference type="AlphaFoldDB" id="A0A1E3NG66"/>
<dbReference type="RefSeq" id="XP_019015671.1">
    <property type="nucleotide sequence ID" value="XM_019161555.1"/>
</dbReference>
<feature type="region of interest" description="Disordered" evidence="1">
    <location>
        <begin position="461"/>
        <end position="484"/>
    </location>
</feature>
<sequence>MMQKQKDNELSAMEHVQKLEEFINSTEIENLQSMSQADKLEYILSSKDFMANMAAGLLMQKDTAILGDEDVNFDSDIKGDFSSAKNSISSIADSNMNFLTRFSKEEKLEIQKKLSIYDHTLKATLDAIKSGKVKNEQALPPLFQNSPIDADMNQLLKSVNSSSVKKLKVNNDISVSIETTSDSPSNGQNPNSLQYEAKTKEAADKYTEQMIKIINHHKKFDNFFDGVQQIEDPSDRSKNFENNEKYGSSSQDESCKLTLEYDKNGNLIHTGSEDALKTKINAQIVKALETLKLDYNLEEDIASAIAKSFENNHHLLPKAEESNFASDEELDKKGLSIDTFTSQLEQYKERYMQQLEGLSNSAEFGSYASKANQHSVQNSSEQLQNQQFETQHSRPHNAQHKDEERESTNLKGQVRHAKQSKINRSRRETPKLEYYTDPTPEQKQKLRRECMEKLRIQDLQLNEEVTKKSKKKKNKKKKNSNNSLATNGIGNTYIGNSHSDAWLCELCEYKIVYGEIPVFLTEWLQKKANHHEKMETYQRYLLEQRKERKLQQNRARPDCQNPNHQHEHDGGCSHSHTHNHHLEQHHGNCHPHDEVLSAHESLSFSPPPPPPPPPPPSSSITW</sequence>
<keyword evidence="3" id="KW-1185">Reference proteome</keyword>